<dbReference type="OrthoDB" id="2647119at2"/>
<proteinExistence type="predicted"/>
<sequence>MFIVNFNTGAGNQQAPTLEEAKQKAVDSISFTQQHITIEDEHGNVVSIARWYGVEPTEEDEVLERIAGGFYQRWSDELE</sequence>
<organism evidence="1 2">
    <name type="scientific">Paenibacillus campinasensis</name>
    <dbReference type="NCBI Taxonomy" id="66347"/>
    <lineage>
        <taxon>Bacteria</taxon>
        <taxon>Bacillati</taxon>
        <taxon>Bacillota</taxon>
        <taxon>Bacilli</taxon>
        <taxon>Bacillales</taxon>
        <taxon>Paenibacillaceae</taxon>
        <taxon>Paenibacillus</taxon>
    </lineage>
</organism>
<reference evidence="1 2" key="1">
    <citation type="submission" date="2017-07" db="EMBL/GenBank/DDBJ databases">
        <title>Isolation and whole genome analysis of endospore-forming bacteria from heroin.</title>
        <authorList>
            <person name="Kalinowski J."/>
            <person name="Ahrens B."/>
            <person name="Al-Dilaimi A."/>
            <person name="Winkler A."/>
            <person name="Wibberg D."/>
            <person name="Schleenbecker U."/>
            <person name="Ruckert C."/>
            <person name="Wolfel R."/>
            <person name="Grass G."/>
        </authorList>
    </citation>
    <scope>NUCLEOTIDE SEQUENCE [LARGE SCALE GENOMIC DNA]</scope>
    <source>
        <strain evidence="1 2">7537-G1</strain>
    </source>
</reference>
<gene>
    <name evidence="1" type="ORF">CHH67_21390</name>
</gene>
<dbReference type="RefSeq" id="WP_095267413.1">
    <property type="nucleotide sequence ID" value="NZ_NPBY01000074.1"/>
</dbReference>
<dbReference type="EMBL" id="NPBY01000074">
    <property type="protein sequence ID" value="PAD72863.1"/>
    <property type="molecule type" value="Genomic_DNA"/>
</dbReference>
<name>A0A268EIB2_9BACL</name>
<dbReference type="Proteomes" id="UP000215596">
    <property type="component" value="Unassembled WGS sequence"/>
</dbReference>
<dbReference type="AlphaFoldDB" id="A0A268EIB2"/>
<protein>
    <submittedName>
        <fullName evidence="1">Uncharacterized protein</fullName>
    </submittedName>
</protein>
<evidence type="ECO:0000313" key="1">
    <source>
        <dbReference type="EMBL" id="PAD72863.1"/>
    </source>
</evidence>
<comment type="caution">
    <text evidence="1">The sequence shown here is derived from an EMBL/GenBank/DDBJ whole genome shotgun (WGS) entry which is preliminary data.</text>
</comment>
<evidence type="ECO:0000313" key="2">
    <source>
        <dbReference type="Proteomes" id="UP000215596"/>
    </source>
</evidence>
<accession>A0A268EIB2</accession>